<dbReference type="AlphaFoldDB" id="A0A4Z2FTF2"/>
<feature type="region of interest" description="Disordered" evidence="1">
    <location>
        <begin position="108"/>
        <end position="174"/>
    </location>
</feature>
<keyword evidence="3" id="KW-1185">Reference proteome</keyword>
<name>A0A4Z2FTF2_9TELE</name>
<dbReference type="Proteomes" id="UP000314294">
    <property type="component" value="Unassembled WGS sequence"/>
</dbReference>
<comment type="caution">
    <text evidence="2">The sequence shown here is derived from an EMBL/GenBank/DDBJ whole genome shotgun (WGS) entry which is preliminary data.</text>
</comment>
<feature type="compositionally biased region" description="Basic and acidic residues" evidence="1">
    <location>
        <begin position="119"/>
        <end position="129"/>
    </location>
</feature>
<protein>
    <submittedName>
        <fullName evidence="2">Uncharacterized protein</fullName>
    </submittedName>
</protein>
<evidence type="ECO:0000313" key="3">
    <source>
        <dbReference type="Proteomes" id="UP000314294"/>
    </source>
</evidence>
<accession>A0A4Z2FTF2</accession>
<feature type="compositionally biased region" description="Acidic residues" evidence="1">
    <location>
        <begin position="377"/>
        <end position="395"/>
    </location>
</feature>
<sequence length="527" mass="59327">MSSKDNNLKSFHDRHQVPHYPLYYDRHTQQHQDPGDREWTAAQSAAREYERGFLREGWQRRWDHSGPVRYNRDVSAKRSDSSYRELEAWAARYSHSLPRRRRIEAELRGASQGLLESSRPPERDSRSGTDPRPAALQQVRQSASIRESGLGCARGGRQQAPTNYPPQTPAADTSHMLDRKEKADYQQRMFSQPPGYIAPPPYESPHKGSPVLHHCDTSWEQKVSEREMLEERAERILGIHLHDRIAKQQPEDAASLLDWEVEPATIKDNDIEDAVEQMQEDTINEEQLQSQLEEGGDVDPELDLKEEPQYPMVLWDAVNRIRKHTAPDSENEEEEVSELWDPESVGEDMRCLGVVAGMDSEKIVFDGAGQRAVSTEESVEDDEFAQIQEDSCDEEPGGHTEEDTLSCSSTSSHGSGDTIIVADEDEVEETQPGQKSMAGNDEEFQTEGERCCDAGVKDETAAKGEGDSDGDESVTHVSSQREDCQVEATNKTRAAKMAETEREENEQVVFMPSAVSDEILIESESTG</sequence>
<organism evidence="2 3">
    <name type="scientific">Liparis tanakae</name>
    <name type="common">Tanaka's snailfish</name>
    <dbReference type="NCBI Taxonomy" id="230148"/>
    <lineage>
        <taxon>Eukaryota</taxon>
        <taxon>Metazoa</taxon>
        <taxon>Chordata</taxon>
        <taxon>Craniata</taxon>
        <taxon>Vertebrata</taxon>
        <taxon>Euteleostomi</taxon>
        <taxon>Actinopterygii</taxon>
        <taxon>Neopterygii</taxon>
        <taxon>Teleostei</taxon>
        <taxon>Neoteleostei</taxon>
        <taxon>Acanthomorphata</taxon>
        <taxon>Eupercaria</taxon>
        <taxon>Perciformes</taxon>
        <taxon>Cottioidei</taxon>
        <taxon>Cottales</taxon>
        <taxon>Liparidae</taxon>
        <taxon>Liparis</taxon>
    </lineage>
</organism>
<proteinExistence type="predicted"/>
<feature type="compositionally biased region" description="Basic and acidic residues" evidence="1">
    <location>
        <begin position="447"/>
        <end position="466"/>
    </location>
</feature>
<feature type="region of interest" description="Disordered" evidence="1">
    <location>
        <begin position="369"/>
        <end position="492"/>
    </location>
</feature>
<evidence type="ECO:0000313" key="2">
    <source>
        <dbReference type="EMBL" id="TNN44468.1"/>
    </source>
</evidence>
<evidence type="ECO:0000256" key="1">
    <source>
        <dbReference type="SAM" id="MobiDB-lite"/>
    </source>
</evidence>
<dbReference type="EMBL" id="SRLO01000900">
    <property type="protein sequence ID" value="TNN44468.1"/>
    <property type="molecule type" value="Genomic_DNA"/>
</dbReference>
<dbReference type="OrthoDB" id="9900378at2759"/>
<reference evidence="2 3" key="1">
    <citation type="submission" date="2019-03" db="EMBL/GenBank/DDBJ databases">
        <title>First draft genome of Liparis tanakae, snailfish: a comprehensive survey of snailfish specific genes.</title>
        <authorList>
            <person name="Kim W."/>
            <person name="Song I."/>
            <person name="Jeong J.-H."/>
            <person name="Kim D."/>
            <person name="Kim S."/>
            <person name="Ryu S."/>
            <person name="Song J.Y."/>
            <person name="Lee S.K."/>
        </authorList>
    </citation>
    <scope>NUCLEOTIDE SEQUENCE [LARGE SCALE GENOMIC DNA]</scope>
    <source>
        <tissue evidence="2">Muscle</tissue>
    </source>
</reference>
<feature type="compositionally biased region" description="Low complexity" evidence="1">
    <location>
        <begin position="405"/>
        <end position="418"/>
    </location>
</feature>
<gene>
    <name evidence="2" type="ORF">EYF80_045321</name>
</gene>
<feature type="region of interest" description="Disordered" evidence="1">
    <location>
        <begin position="283"/>
        <end position="302"/>
    </location>
</feature>